<dbReference type="AlphaFoldDB" id="A0AA35S386"/>
<name>A0AA35S386_GEOBA</name>
<dbReference type="EMBL" id="CASHTH010001969">
    <property type="protein sequence ID" value="CAI8022633.1"/>
    <property type="molecule type" value="Genomic_DNA"/>
</dbReference>
<evidence type="ECO:0000256" key="2">
    <source>
        <dbReference type="SAM" id="MobiDB-lite"/>
    </source>
</evidence>
<organism evidence="3 4">
    <name type="scientific">Geodia barretti</name>
    <name type="common">Barrett's horny sponge</name>
    <dbReference type="NCBI Taxonomy" id="519541"/>
    <lineage>
        <taxon>Eukaryota</taxon>
        <taxon>Metazoa</taxon>
        <taxon>Porifera</taxon>
        <taxon>Demospongiae</taxon>
        <taxon>Heteroscleromorpha</taxon>
        <taxon>Tetractinellida</taxon>
        <taxon>Astrophorina</taxon>
        <taxon>Geodiidae</taxon>
        <taxon>Geodia</taxon>
    </lineage>
</organism>
<protein>
    <submittedName>
        <fullName evidence="3">Uncharacterized protein</fullName>
    </submittedName>
</protein>
<evidence type="ECO:0000256" key="1">
    <source>
        <dbReference type="SAM" id="Coils"/>
    </source>
</evidence>
<sequence>MQGAMESGAAAQQGLTELHQGLDNALEFMEGGNAEETLTAIRGAVRSGLYLSRTHEEAIEGTDEILQSGHGQYLPGEVKQLQGLAASELGLAAGLNLLADRLWELGTNQMQIDPKTVWRLNAAADAFERSARALEDRKPNLAVPIQKQGLADLNQAVADLLEAMDQMNQQMGEAGMQNMLEQLEQLAQSQGQLNEMAQQLNQQMRRQGRTPSNEQMLQRMAYEQQMIREATERVADMMERLSEVLGDLNTVSEEMREVEGELQRGNLNQQVLNKQREILTRLLESSKSLQKREVSKRRKSEVAKTPTATGDDAPPLDPKLLETIQQIESSLRSGDRESLPPQYRELIQQYFKALSQQTQKKL</sequence>
<dbReference type="Proteomes" id="UP001174909">
    <property type="component" value="Unassembled WGS sequence"/>
</dbReference>
<reference evidence="3" key="1">
    <citation type="submission" date="2023-03" db="EMBL/GenBank/DDBJ databases">
        <authorList>
            <person name="Steffen K."/>
            <person name="Cardenas P."/>
        </authorList>
    </citation>
    <scope>NUCLEOTIDE SEQUENCE</scope>
</reference>
<accession>A0AA35S386</accession>
<gene>
    <name evidence="3" type="ORF">GBAR_LOCUS13277</name>
</gene>
<comment type="caution">
    <text evidence="3">The sequence shown here is derived from an EMBL/GenBank/DDBJ whole genome shotgun (WGS) entry which is preliminary data.</text>
</comment>
<proteinExistence type="predicted"/>
<feature type="region of interest" description="Disordered" evidence="2">
    <location>
        <begin position="289"/>
        <end position="320"/>
    </location>
</feature>
<evidence type="ECO:0000313" key="3">
    <source>
        <dbReference type="EMBL" id="CAI8022633.1"/>
    </source>
</evidence>
<feature type="coiled-coil region" evidence="1">
    <location>
        <begin position="150"/>
        <end position="206"/>
    </location>
</feature>
<evidence type="ECO:0000313" key="4">
    <source>
        <dbReference type="Proteomes" id="UP001174909"/>
    </source>
</evidence>
<keyword evidence="4" id="KW-1185">Reference proteome</keyword>
<keyword evidence="1" id="KW-0175">Coiled coil</keyword>